<sequence length="107" mass="9633">APGRSAADGSSAVTAHDGTGPDGATAGSGPVPGFAWSSGSASDSRAVRVTGLAPADVISVPDPVQGAGSGVPAGAVTGPGSALAAGAAVVATAIPANAAGYSAFAFS</sequence>
<name>A0ABW4ISS2_9ACTN</name>
<feature type="non-terminal residue" evidence="2">
    <location>
        <position position="107"/>
    </location>
</feature>
<evidence type="ECO:0000256" key="1">
    <source>
        <dbReference type="SAM" id="MobiDB-lite"/>
    </source>
</evidence>
<evidence type="ECO:0000313" key="2">
    <source>
        <dbReference type="EMBL" id="MFD1659603.1"/>
    </source>
</evidence>
<reference evidence="3" key="1">
    <citation type="journal article" date="2019" name="Int. J. Syst. Evol. Microbiol.">
        <title>The Global Catalogue of Microorganisms (GCM) 10K type strain sequencing project: providing services to taxonomists for standard genome sequencing and annotation.</title>
        <authorList>
            <consortium name="The Broad Institute Genomics Platform"/>
            <consortium name="The Broad Institute Genome Sequencing Center for Infectious Disease"/>
            <person name="Wu L."/>
            <person name="Ma J."/>
        </authorList>
    </citation>
    <scope>NUCLEOTIDE SEQUENCE [LARGE SCALE GENOMIC DNA]</scope>
    <source>
        <strain evidence="3">CGMCC 1.12470</strain>
    </source>
</reference>
<dbReference type="EMBL" id="JBHUDX010000042">
    <property type="protein sequence ID" value="MFD1659603.1"/>
    <property type="molecule type" value="Genomic_DNA"/>
</dbReference>
<comment type="caution">
    <text evidence="2">The sequence shown here is derived from an EMBL/GenBank/DDBJ whole genome shotgun (WGS) entry which is preliminary data.</text>
</comment>
<proteinExistence type="predicted"/>
<organism evidence="2 3">
    <name type="scientific">Streptomyces caeni</name>
    <dbReference type="NCBI Taxonomy" id="2307231"/>
    <lineage>
        <taxon>Bacteria</taxon>
        <taxon>Bacillati</taxon>
        <taxon>Actinomycetota</taxon>
        <taxon>Actinomycetes</taxon>
        <taxon>Kitasatosporales</taxon>
        <taxon>Streptomycetaceae</taxon>
        <taxon>Streptomyces</taxon>
    </lineage>
</organism>
<keyword evidence="3" id="KW-1185">Reference proteome</keyword>
<evidence type="ECO:0000313" key="3">
    <source>
        <dbReference type="Proteomes" id="UP001597261"/>
    </source>
</evidence>
<accession>A0ABW4ISS2</accession>
<feature type="region of interest" description="Disordered" evidence="1">
    <location>
        <begin position="1"/>
        <end position="40"/>
    </location>
</feature>
<dbReference type="Proteomes" id="UP001597261">
    <property type="component" value="Unassembled WGS sequence"/>
</dbReference>
<protein>
    <submittedName>
        <fullName evidence="2">Uncharacterized protein</fullName>
    </submittedName>
</protein>
<feature type="non-terminal residue" evidence="2">
    <location>
        <position position="1"/>
    </location>
</feature>
<gene>
    <name evidence="2" type="ORF">ACFSL4_15700</name>
</gene>